<dbReference type="GO" id="GO:0004022">
    <property type="term" value="F:alcohol dehydrogenase (NAD+) activity"/>
    <property type="evidence" value="ECO:0007669"/>
    <property type="project" value="InterPro"/>
</dbReference>
<dbReference type="FunFam" id="1.20.1090.10:FF:000001">
    <property type="entry name" value="Aldehyde-alcohol dehydrogenase"/>
    <property type="match status" value="1"/>
</dbReference>
<dbReference type="Proteomes" id="UP000239899">
    <property type="component" value="Unassembled WGS sequence"/>
</dbReference>
<sequence length="1227" mass="132036">MKVTATLEKTLALSAHAGAVRLPSHLRPRAADGAARRTIATCGARKSDWATRHGSASRSAAAAAAAGGSSSGSTGGFYTSREEFLASPEAQEIILRSMASMEKKQKWHAAPSGGEVQFSVVIAGPDGPEEGYGVGLVKQRVDYSKPESCKDLVNPEEVVIREPTIQVLFDYPLSTPTTETLHGDVPGGGGFTRRHLLACLQDVYTHIYAEEEAAAPVPDRSGRSLLNRPTTQGPYGIWGHELGDLLLTGMKKLGAEGPWVRRSATPSAKPEPAAQPPAAVASNGAGSSAAPPPPDAAKAAPPAPAPTTAKASAQQPSSDLAELKRVLATAVAAQEQYSQYSQEQVDQIFYAAALAANQARLPLAKMAVTETRMGVVEDKVIKNHFASEYIYHKYKDEKTCGMIEEDPAGGVTKVAEPVGVVAGIVPTTNPTSTAIFKALLCLKTRNALVLCPHPRARKCTIEAARIVRDAAVAAGAPPGIISWIEEPSMLVSQSLMSAPEISLILATGGPQMVRAAYSSGNPALGVGAGNTPAVIDETADIRMAVSSILVSKTFDNGVICASEQSVVVVDQVYDAVYDAVREEFATRGAYLLNEEEKEKVRQKVIINGRLNADIVGQSVQRLGEIFGINVPSWAKVLVAEIDVIGKEEPLSEEKLSPLLAMYRASTFESAVAKADRLVNLFGAGHTSVLYTNPLNQKHIRLFERTIKTVRVLINCPASQGAIGDIYNFHLDPSLTLGCGTWGSTSVSMNVGPRNLLNIKSAIERRENMLWFRVPSKIYHKAGCLEEALSDLRGKERAVVITDRPLYDMGFAKRVTDVCRALKIRHRTFYNVPPDPTLACIKEALDEINRFEPDVIIALGGGSPMDAAKIAWLMYEVPDIKFEGLAMRFMDIRKRVYEIPQLGRKAALVAIPTTSGTGSEVTPFAVVTDERTGQKYPLADYALTPTMAIIDPLFVINMPKGLTAAGGIDTLVHAIESYVSIFATDYTKALSREAVRVLVKYLPRSYNNGPNDFEARERVHSAATMAGMAFANAFLGICHSMAHKLGAQFHIPHGVANALLISHVIRYNATDKPMKQAAFPQYKYPQAKSRLAGLADLLQLGGETRDEKVIRLIEAVEQLKAQVNIPPTIKDVLGAAREAEYFAAVDEMAENAFDDQCTGANPRYPTIADLRQILLDAWDTPILPLTTLEFPPKKREGSSNGAGQVHPARAAPSGVPLSPEAIWDTDRC</sequence>
<dbReference type="InterPro" id="IPR039697">
    <property type="entry name" value="Alcohol_dehydrogenase_Fe"/>
</dbReference>
<keyword evidence="3" id="KW-0560">Oxidoreductase</keyword>
<feature type="compositionally biased region" description="Low complexity" evidence="9">
    <location>
        <begin position="266"/>
        <end position="289"/>
    </location>
</feature>
<dbReference type="STRING" id="3076.A0A2P6U1F9"/>
<dbReference type="OrthoDB" id="339764at2759"/>
<evidence type="ECO:0000313" key="14">
    <source>
        <dbReference type="Proteomes" id="UP000239899"/>
    </source>
</evidence>
<evidence type="ECO:0000256" key="6">
    <source>
        <dbReference type="ARBA" id="ARBA00023268"/>
    </source>
</evidence>
<dbReference type="FunFam" id="3.40.50.1970:FF:000002">
    <property type="entry name" value="Aldehyde-alcohol dehydrogenase"/>
    <property type="match status" value="1"/>
</dbReference>
<feature type="region of interest" description="Disordered" evidence="9">
    <location>
        <begin position="259"/>
        <end position="317"/>
    </location>
</feature>
<evidence type="ECO:0000256" key="2">
    <source>
        <dbReference type="ARBA" id="ARBA00013190"/>
    </source>
</evidence>
<feature type="compositionally biased region" description="Low complexity" evidence="9">
    <location>
        <begin position="306"/>
        <end position="316"/>
    </location>
</feature>
<evidence type="ECO:0000256" key="4">
    <source>
        <dbReference type="ARBA" id="ARBA00023004"/>
    </source>
</evidence>
<dbReference type="GO" id="GO:0005739">
    <property type="term" value="C:mitochondrion"/>
    <property type="evidence" value="ECO:0007669"/>
    <property type="project" value="TreeGrafter"/>
</dbReference>
<proteinExistence type="inferred from homology"/>
<dbReference type="PANTHER" id="PTHR11496">
    <property type="entry name" value="ALCOHOL DEHYDROGENASE"/>
    <property type="match status" value="1"/>
</dbReference>
<comment type="caution">
    <text evidence="13">The sequence shown here is derived from an EMBL/GenBank/DDBJ whole genome shotgun (WGS) entry which is preliminary data.</text>
</comment>
<evidence type="ECO:0000256" key="8">
    <source>
        <dbReference type="ARBA" id="ARBA00035645"/>
    </source>
</evidence>
<name>A0A2P6U1F9_CHLSO</name>
<comment type="similarity">
    <text evidence="8">In the C-terminal section; belongs to the iron-containing alcohol dehydrogenase family.</text>
</comment>
<evidence type="ECO:0000259" key="11">
    <source>
        <dbReference type="Pfam" id="PF00465"/>
    </source>
</evidence>
<dbReference type="GO" id="GO:0016620">
    <property type="term" value="F:oxidoreductase activity, acting on the aldehyde or oxo group of donors, NAD or NADP as acceptor"/>
    <property type="evidence" value="ECO:0007669"/>
    <property type="project" value="InterPro"/>
</dbReference>
<evidence type="ECO:0000256" key="5">
    <source>
        <dbReference type="ARBA" id="ARBA00023027"/>
    </source>
</evidence>
<dbReference type="Pfam" id="PF25137">
    <property type="entry name" value="ADH_Fe_C"/>
    <property type="match status" value="1"/>
</dbReference>
<comment type="similarity">
    <text evidence="7">In the N-terminal section; belongs to the aldehyde dehydrogenase family.</text>
</comment>
<accession>A0A2P6U1F9</accession>
<evidence type="ECO:0000256" key="7">
    <source>
        <dbReference type="ARBA" id="ARBA00035641"/>
    </source>
</evidence>
<dbReference type="InterPro" id="IPR018211">
    <property type="entry name" value="ADH_Fe_CS"/>
</dbReference>
<feature type="domain" description="Fe-containing alcohol dehydrogenase-like C-terminal" evidence="12">
    <location>
        <begin position="962"/>
        <end position="1176"/>
    </location>
</feature>
<keyword evidence="4" id="KW-0408">Iron</keyword>
<dbReference type="SUPFAM" id="SSF56796">
    <property type="entry name" value="Dehydroquinate synthase-like"/>
    <property type="match status" value="1"/>
</dbReference>
<evidence type="ECO:0000256" key="3">
    <source>
        <dbReference type="ARBA" id="ARBA00023002"/>
    </source>
</evidence>
<dbReference type="Pfam" id="PF00171">
    <property type="entry name" value="Aldedh"/>
    <property type="match status" value="1"/>
</dbReference>
<evidence type="ECO:0000259" key="12">
    <source>
        <dbReference type="Pfam" id="PF25137"/>
    </source>
</evidence>
<protein>
    <recommendedName>
        <fullName evidence="2">alcohol dehydrogenase</fullName>
        <ecNumber evidence="2">1.1.1.1</ecNumber>
    </recommendedName>
</protein>
<dbReference type="PROSITE" id="PS00060">
    <property type="entry name" value="ADH_IRON_2"/>
    <property type="match status" value="1"/>
</dbReference>
<evidence type="ECO:0000313" key="13">
    <source>
        <dbReference type="EMBL" id="PRW60150.1"/>
    </source>
</evidence>
<dbReference type="Gene3D" id="3.40.50.1970">
    <property type="match status" value="1"/>
</dbReference>
<dbReference type="InterPro" id="IPR056798">
    <property type="entry name" value="ADH_Fe_C"/>
</dbReference>
<dbReference type="Gene3D" id="3.40.309.10">
    <property type="entry name" value="Aldehyde Dehydrogenase, Chain A, domain 2"/>
    <property type="match status" value="1"/>
</dbReference>
<gene>
    <name evidence="13" type="ORF">C2E21_1830</name>
</gene>
<dbReference type="InterPro" id="IPR016162">
    <property type="entry name" value="Ald_DH_N"/>
</dbReference>
<keyword evidence="14" id="KW-1185">Reference proteome</keyword>
<dbReference type="InterPro" id="IPR001670">
    <property type="entry name" value="ADH_Fe/GldA"/>
</dbReference>
<feature type="region of interest" description="Disordered" evidence="9">
    <location>
        <begin position="1188"/>
        <end position="1227"/>
    </location>
</feature>
<feature type="domain" description="Aldehyde dehydrogenase" evidence="10">
    <location>
        <begin position="305"/>
        <end position="585"/>
    </location>
</feature>
<dbReference type="InterPro" id="IPR016163">
    <property type="entry name" value="Ald_DH_C"/>
</dbReference>
<keyword evidence="6" id="KW-0511">Multifunctional enzyme</keyword>
<organism evidence="13 14">
    <name type="scientific">Chlorella sorokiniana</name>
    <name type="common">Freshwater green alga</name>
    <dbReference type="NCBI Taxonomy" id="3076"/>
    <lineage>
        <taxon>Eukaryota</taxon>
        <taxon>Viridiplantae</taxon>
        <taxon>Chlorophyta</taxon>
        <taxon>core chlorophytes</taxon>
        <taxon>Trebouxiophyceae</taxon>
        <taxon>Chlorellales</taxon>
        <taxon>Chlorellaceae</taxon>
        <taxon>Chlorella clade</taxon>
        <taxon>Chlorella</taxon>
    </lineage>
</organism>
<reference evidence="13 14" key="1">
    <citation type="journal article" date="2018" name="Plant J.">
        <title>Genome sequences of Chlorella sorokiniana UTEX 1602 and Micractinium conductrix SAG 241.80: implications to maltose excretion by a green alga.</title>
        <authorList>
            <person name="Arriola M.B."/>
            <person name="Velmurugan N."/>
            <person name="Zhang Y."/>
            <person name="Plunkett M.H."/>
            <person name="Hondzo H."/>
            <person name="Barney B.M."/>
        </authorList>
    </citation>
    <scope>NUCLEOTIDE SEQUENCE [LARGE SCALE GENOMIC DNA]</scope>
    <source>
        <strain evidence="14">UTEX 1602</strain>
    </source>
</reference>
<dbReference type="Gene3D" id="3.40.605.10">
    <property type="entry name" value="Aldehyde Dehydrogenase, Chain A, domain 1"/>
    <property type="match status" value="1"/>
</dbReference>
<dbReference type="Pfam" id="PF00465">
    <property type="entry name" value="Fe-ADH"/>
    <property type="match status" value="1"/>
</dbReference>
<dbReference type="GO" id="GO:0046872">
    <property type="term" value="F:metal ion binding"/>
    <property type="evidence" value="ECO:0007669"/>
    <property type="project" value="InterPro"/>
</dbReference>
<dbReference type="NCBIfam" id="NF010378">
    <property type="entry name" value="PRK13805.1"/>
    <property type="match status" value="1"/>
</dbReference>
<dbReference type="EMBL" id="LHPG02000003">
    <property type="protein sequence ID" value="PRW60150.1"/>
    <property type="molecule type" value="Genomic_DNA"/>
</dbReference>
<dbReference type="CDD" id="cd08178">
    <property type="entry name" value="AAD_C"/>
    <property type="match status" value="1"/>
</dbReference>
<keyword evidence="5" id="KW-0520">NAD</keyword>
<dbReference type="EC" id="1.1.1.1" evidence="2"/>
<dbReference type="InterPro" id="IPR016161">
    <property type="entry name" value="Ald_DH/histidinol_DH"/>
</dbReference>
<feature type="compositionally biased region" description="Pro residues" evidence="9">
    <location>
        <begin position="290"/>
        <end position="305"/>
    </location>
</feature>
<dbReference type="InterPro" id="IPR015590">
    <property type="entry name" value="Aldehyde_DH_dom"/>
</dbReference>
<dbReference type="Gene3D" id="1.20.1090.10">
    <property type="entry name" value="Dehydroquinate synthase-like - alpha domain"/>
    <property type="match status" value="1"/>
</dbReference>
<evidence type="ECO:0000256" key="1">
    <source>
        <dbReference type="ARBA" id="ARBA00001954"/>
    </source>
</evidence>
<dbReference type="PANTHER" id="PTHR11496:SF83">
    <property type="entry name" value="HYDROXYACID-OXOACID TRANSHYDROGENASE, MITOCHONDRIAL"/>
    <property type="match status" value="1"/>
</dbReference>
<evidence type="ECO:0000256" key="9">
    <source>
        <dbReference type="SAM" id="MobiDB-lite"/>
    </source>
</evidence>
<dbReference type="InterPro" id="IPR034789">
    <property type="entry name" value="AAD_C"/>
</dbReference>
<dbReference type="InterPro" id="IPR012079">
    <property type="entry name" value="Bifunc_Ald-ADH"/>
</dbReference>
<comment type="cofactor">
    <cofactor evidence="1">
        <name>Fe(2+)</name>
        <dbReference type="ChEBI" id="CHEBI:29033"/>
    </cofactor>
</comment>
<dbReference type="AlphaFoldDB" id="A0A2P6U1F9"/>
<dbReference type="PROSITE" id="PS00913">
    <property type="entry name" value="ADH_IRON_1"/>
    <property type="match status" value="1"/>
</dbReference>
<dbReference type="SUPFAM" id="SSF53720">
    <property type="entry name" value="ALDH-like"/>
    <property type="match status" value="1"/>
</dbReference>
<feature type="domain" description="Alcohol dehydrogenase iron-type/glycerol dehydrogenase GldA" evidence="11">
    <location>
        <begin position="774"/>
        <end position="951"/>
    </location>
</feature>
<dbReference type="CDD" id="cd07122">
    <property type="entry name" value="ALDH_F20_ACDH"/>
    <property type="match status" value="1"/>
</dbReference>
<evidence type="ECO:0000259" key="10">
    <source>
        <dbReference type="Pfam" id="PF00171"/>
    </source>
</evidence>